<keyword evidence="2 4" id="KW-0808">Transferase</keyword>
<dbReference type="InterPro" id="IPR030374">
    <property type="entry name" value="PABS"/>
</dbReference>
<comment type="similarity">
    <text evidence="1">Belongs to the spermidine/spermine synthase family.</text>
</comment>
<name>A0AA95H9N4_9GAMM</name>
<dbReference type="PANTHER" id="PTHR43317:SF1">
    <property type="entry name" value="THERMOSPERMINE SYNTHASE ACAULIS5"/>
    <property type="match status" value="1"/>
</dbReference>
<protein>
    <submittedName>
        <fullName evidence="6">Fused MFS/spermidine synthase</fullName>
    </submittedName>
</protein>
<dbReference type="EMBL" id="CP124755">
    <property type="protein sequence ID" value="WGZ92008.1"/>
    <property type="molecule type" value="Genomic_DNA"/>
</dbReference>
<proteinExistence type="inferred from homology"/>
<dbReference type="AlphaFoldDB" id="A0AA95H9N4"/>
<dbReference type="PROSITE" id="PS51006">
    <property type="entry name" value="PABS_2"/>
    <property type="match status" value="1"/>
</dbReference>
<evidence type="ECO:0000256" key="4">
    <source>
        <dbReference type="PROSITE-ProRule" id="PRU00354"/>
    </source>
</evidence>
<sequence length="247" mass="27947">MSQLKLLHAAEDEYGFIYVFDDGDCRYLSFAAGDEQSCCLKAAPHVLQYEYTQAMLLSLLFCQPKRVLVLGLGGGSLVNALFHYKPDLHITVVELRSAVIEIAQQFFYVPRSKRIEMMHANADNVLLDNNLRKVDLIFSDLYHAEGIDQVQLKNDFIARCAEQLKAGGCLALNCWDEHEQDPHLHAALTEHFADIRVISTNSNNWVIVATKQANWQSNRELKEAASRLEPALGFSLLRGLNRARAWN</sequence>
<dbReference type="Gene3D" id="3.40.50.150">
    <property type="entry name" value="Vaccinia Virus protein VP39"/>
    <property type="match status" value="1"/>
</dbReference>
<feature type="active site" description="Proton acceptor" evidence="4">
    <location>
        <position position="140"/>
    </location>
</feature>
<dbReference type="NCBIfam" id="NF037959">
    <property type="entry name" value="MFS_SpdSyn"/>
    <property type="match status" value="1"/>
</dbReference>
<evidence type="ECO:0000256" key="1">
    <source>
        <dbReference type="ARBA" id="ARBA00007867"/>
    </source>
</evidence>
<dbReference type="GO" id="GO:0016740">
    <property type="term" value="F:transferase activity"/>
    <property type="evidence" value="ECO:0007669"/>
    <property type="project" value="UniProtKB-UniRule"/>
</dbReference>
<evidence type="ECO:0000256" key="3">
    <source>
        <dbReference type="ARBA" id="ARBA00023115"/>
    </source>
</evidence>
<organism evidence="6">
    <name type="scientific">Candidatus Thiocaldithrix dubininis</name>
    <dbReference type="NCBI Taxonomy" id="3080823"/>
    <lineage>
        <taxon>Bacteria</taxon>
        <taxon>Pseudomonadati</taxon>
        <taxon>Pseudomonadota</taxon>
        <taxon>Gammaproteobacteria</taxon>
        <taxon>Thiotrichales</taxon>
        <taxon>Thiotrichaceae</taxon>
        <taxon>Candidatus Thiocaldithrix</taxon>
    </lineage>
</organism>
<dbReference type="PANTHER" id="PTHR43317">
    <property type="entry name" value="THERMOSPERMINE SYNTHASE ACAULIS5"/>
    <property type="match status" value="1"/>
</dbReference>
<gene>
    <name evidence="6" type="ORF">QJT80_05890</name>
</gene>
<evidence type="ECO:0000256" key="2">
    <source>
        <dbReference type="ARBA" id="ARBA00022679"/>
    </source>
</evidence>
<dbReference type="SUPFAM" id="SSF53335">
    <property type="entry name" value="S-adenosyl-L-methionine-dependent methyltransferases"/>
    <property type="match status" value="1"/>
</dbReference>
<accession>A0AA95H9N4</accession>
<dbReference type="Proteomes" id="UP001300672">
    <property type="component" value="Chromosome"/>
</dbReference>
<dbReference type="KEGG" id="tdu:QJT80_05890"/>
<reference evidence="6" key="1">
    <citation type="journal article" date="2023" name="Int. J. Mol. Sci.">
        <title>Metagenomics Revealed a New Genus 'Candidatus Thiocaldithrix dubininis' gen. nov., sp. nov. and a New Species 'Candidatus Thiothrix putei' sp. nov. in the Family Thiotrichaceae, Some Members of Which Have Traits of Both Na+- and H+-Motive Energetics.</title>
        <authorList>
            <person name="Ravin N.V."/>
            <person name="Muntyan M.S."/>
            <person name="Smolyakov D.D."/>
            <person name="Rudenko T.S."/>
            <person name="Beletsky A.V."/>
            <person name="Mardanov A.V."/>
            <person name="Grabovich M.Y."/>
        </authorList>
    </citation>
    <scope>NUCLEOTIDE SEQUENCE</scope>
    <source>
        <strain evidence="6">GKL-01</strain>
    </source>
</reference>
<feature type="domain" description="PABS" evidence="5">
    <location>
        <begin position="1"/>
        <end position="218"/>
    </location>
</feature>
<dbReference type="Pfam" id="PF01564">
    <property type="entry name" value="Spermine_synth"/>
    <property type="match status" value="1"/>
</dbReference>
<dbReference type="InterPro" id="IPR029063">
    <property type="entry name" value="SAM-dependent_MTases_sf"/>
</dbReference>
<dbReference type="GO" id="GO:0006596">
    <property type="term" value="P:polyamine biosynthetic process"/>
    <property type="evidence" value="ECO:0007669"/>
    <property type="project" value="UniProtKB-UniRule"/>
</dbReference>
<evidence type="ECO:0000313" key="6">
    <source>
        <dbReference type="EMBL" id="WGZ92008.1"/>
    </source>
</evidence>
<keyword evidence="3 4" id="KW-0620">Polyamine biosynthesis</keyword>
<evidence type="ECO:0000259" key="5">
    <source>
        <dbReference type="PROSITE" id="PS51006"/>
    </source>
</evidence>
<dbReference type="CDD" id="cd02440">
    <property type="entry name" value="AdoMet_MTases"/>
    <property type="match status" value="1"/>
</dbReference>
<reference evidence="6" key="2">
    <citation type="submission" date="2023-04" db="EMBL/GenBank/DDBJ databases">
        <authorList>
            <person name="Beletskiy A.V."/>
            <person name="Mardanov A.V."/>
            <person name="Ravin N.V."/>
        </authorList>
    </citation>
    <scope>NUCLEOTIDE SEQUENCE</scope>
    <source>
        <strain evidence="6">GKL-01</strain>
    </source>
</reference>